<feature type="repeat" description="WD" evidence="5">
    <location>
        <begin position="164"/>
        <end position="198"/>
    </location>
</feature>
<dbReference type="OMA" id="GERWPRI"/>
<accession>A0A9J6GG86</accession>
<dbReference type="EMBL" id="JABSTR010000006">
    <property type="protein sequence ID" value="KAH9373528.1"/>
    <property type="molecule type" value="Genomic_DNA"/>
</dbReference>
<dbReference type="AlphaFoldDB" id="A0A9J6GG86"/>
<evidence type="ECO:0000313" key="7">
    <source>
        <dbReference type="Proteomes" id="UP000821853"/>
    </source>
</evidence>
<dbReference type="VEuPathDB" id="VectorBase:HLOH_064118"/>
<evidence type="ECO:0000256" key="1">
    <source>
        <dbReference type="ARBA" id="ARBA00007625"/>
    </source>
</evidence>
<evidence type="ECO:0000256" key="5">
    <source>
        <dbReference type="PROSITE-ProRule" id="PRU00221"/>
    </source>
</evidence>
<dbReference type="Proteomes" id="UP000821853">
    <property type="component" value="Chromosome 4"/>
</dbReference>
<dbReference type="OrthoDB" id="2288928at2759"/>
<name>A0A9J6GG86_HAELO</name>
<dbReference type="PROSITE" id="PS50082">
    <property type="entry name" value="WD_REPEATS_2"/>
    <property type="match status" value="1"/>
</dbReference>
<dbReference type="InterPro" id="IPR015943">
    <property type="entry name" value="WD40/YVTN_repeat-like_dom_sf"/>
</dbReference>
<evidence type="ECO:0000256" key="4">
    <source>
        <dbReference type="ARBA" id="ARBA00023478"/>
    </source>
</evidence>
<comment type="similarity">
    <text evidence="1">Belongs to the WD repeat WDR55 family.</text>
</comment>
<evidence type="ECO:0000256" key="2">
    <source>
        <dbReference type="ARBA" id="ARBA00022574"/>
    </source>
</evidence>
<comment type="caution">
    <text evidence="6">The sequence shown here is derived from an EMBL/GenBank/DDBJ whole genome shotgun (WGS) entry which is preliminary data.</text>
</comment>
<evidence type="ECO:0000256" key="3">
    <source>
        <dbReference type="ARBA" id="ARBA00022737"/>
    </source>
</evidence>
<sequence>MALGERWPRILLASMQVWDPRHNRAVLECQESDDFLSDLAVAGSPRTLLATSGDGTLTAVSLRQQGAREQSEPFDEEFLSLVVLKHGRKVLVGAGDGSTNVFNWGQWDTPGDRLLLAGSHAVDSLAALSEDLFCMGTADGSIRVAGILPTRNLGVVGAHGRFPVESLSVSHDGGLVASCSHDQQVKFWDVSSVDSQPSSGQDFFADL</sequence>
<keyword evidence="2 5" id="KW-0853">WD repeat</keyword>
<dbReference type="InterPro" id="IPR050505">
    <property type="entry name" value="WDR55/POC1"/>
</dbReference>
<dbReference type="SMART" id="SM00320">
    <property type="entry name" value="WD40"/>
    <property type="match status" value="3"/>
</dbReference>
<dbReference type="InterPro" id="IPR019775">
    <property type="entry name" value="WD40_repeat_CS"/>
</dbReference>
<keyword evidence="3" id="KW-0677">Repeat</keyword>
<proteinExistence type="inferred from homology"/>
<organism evidence="6 7">
    <name type="scientific">Haemaphysalis longicornis</name>
    <name type="common">Bush tick</name>
    <dbReference type="NCBI Taxonomy" id="44386"/>
    <lineage>
        <taxon>Eukaryota</taxon>
        <taxon>Metazoa</taxon>
        <taxon>Ecdysozoa</taxon>
        <taxon>Arthropoda</taxon>
        <taxon>Chelicerata</taxon>
        <taxon>Arachnida</taxon>
        <taxon>Acari</taxon>
        <taxon>Parasitiformes</taxon>
        <taxon>Ixodida</taxon>
        <taxon>Ixodoidea</taxon>
        <taxon>Ixodidae</taxon>
        <taxon>Haemaphysalinae</taxon>
        <taxon>Haemaphysalis</taxon>
    </lineage>
</organism>
<dbReference type="Gene3D" id="2.130.10.10">
    <property type="entry name" value="YVTN repeat-like/Quinoprotein amine dehydrogenase"/>
    <property type="match status" value="1"/>
</dbReference>
<dbReference type="InterPro" id="IPR036322">
    <property type="entry name" value="WD40_repeat_dom_sf"/>
</dbReference>
<gene>
    <name evidence="6" type="ORF">HPB48_003480</name>
</gene>
<dbReference type="Pfam" id="PF24796">
    <property type="entry name" value="WDR55"/>
    <property type="match status" value="1"/>
</dbReference>
<protein>
    <recommendedName>
        <fullName evidence="4">WD repeat-containing protein 55 homolog</fullName>
    </recommendedName>
</protein>
<dbReference type="InterPro" id="IPR001680">
    <property type="entry name" value="WD40_rpt"/>
</dbReference>
<dbReference type="PANTHER" id="PTHR44019:SF20">
    <property type="entry name" value="WD REPEAT-CONTAINING PROTEIN 55"/>
    <property type="match status" value="1"/>
</dbReference>
<dbReference type="PROSITE" id="PS00678">
    <property type="entry name" value="WD_REPEATS_1"/>
    <property type="match status" value="1"/>
</dbReference>
<dbReference type="PANTHER" id="PTHR44019">
    <property type="entry name" value="WD REPEAT-CONTAINING PROTEIN 55"/>
    <property type="match status" value="1"/>
</dbReference>
<evidence type="ECO:0000313" key="6">
    <source>
        <dbReference type="EMBL" id="KAH9373528.1"/>
    </source>
</evidence>
<dbReference type="SUPFAM" id="SSF50978">
    <property type="entry name" value="WD40 repeat-like"/>
    <property type="match status" value="1"/>
</dbReference>
<keyword evidence="7" id="KW-1185">Reference proteome</keyword>
<reference evidence="6 7" key="1">
    <citation type="journal article" date="2020" name="Cell">
        <title>Large-Scale Comparative Analyses of Tick Genomes Elucidate Their Genetic Diversity and Vector Capacities.</title>
        <authorList>
            <consortium name="Tick Genome and Microbiome Consortium (TIGMIC)"/>
            <person name="Jia N."/>
            <person name="Wang J."/>
            <person name="Shi W."/>
            <person name="Du L."/>
            <person name="Sun Y."/>
            <person name="Zhan W."/>
            <person name="Jiang J.F."/>
            <person name="Wang Q."/>
            <person name="Zhang B."/>
            <person name="Ji P."/>
            <person name="Bell-Sakyi L."/>
            <person name="Cui X.M."/>
            <person name="Yuan T.T."/>
            <person name="Jiang B.G."/>
            <person name="Yang W.F."/>
            <person name="Lam T.T."/>
            <person name="Chang Q.C."/>
            <person name="Ding S.J."/>
            <person name="Wang X.J."/>
            <person name="Zhu J.G."/>
            <person name="Ruan X.D."/>
            <person name="Zhao L."/>
            <person name="Wei J.T."/>
            <person name="Ye R.Z."/>
            <person name="Que T.C."/>
            <person name="Du C.H."/>
            <person name="Zhou Y.H."/>
            <person name="Cheng J.X."/>
            <person name="Dai P.F."/>
            <person name="Guo W.B."/>
            <person name="Han X.H."/>
            <person name="Huang E.J."/>
            <person name="Li L.F."/>
            <person name="Wei W."/>
            <person name="Gao Y.C."/>
            <person name="Liu J.Z."/>
            <person name="Shao H.Z."/>
            <person name="Wang X."/>
            <person name="Wang C.C."/>
            <person name="Yang T.C."/>
            <person name="Huo Q.B."/>
            <person name="Li W."/>
            <person name="Chen H.Y."/>
            <person name="Chen S.E."/>
            <person name="Zhou L.G."/>
            <person name="Ni X.B."/>
            <person name="Tian J.H."/>
            <person name="Sheng Y."/>
            <person name="Liu T."/>
            <person name="Pan Y.S."/>
            <person name="Xia L.Y."/>
            <person name="Li J."/>
            <person name="Zhao F."/>
            <person name="Cao W.C."/>
        </authorList>
    </citation>
    <scope>NUCLEOTIDE SEQUENCE [LARGE SCALE GENOMIC DNA]</scope>
    <source>
        <strain evidence="6">HaeL-2018</strain>
    </source>
</reference>